<accession>A0A7S0PUL1</accession>
<reference evidence="1" key="1">
    <citation type="submission" date="2021-01" db="EMBL/GenBank/DDBJ databases">
        <authorList>
            <person name="Corre E."/>
            <person name="Pelletier E."/>
            <person name="Niang G."/>
            <person name="Scheremetjew M."/>
            <person name="Finn R."/>
            <person name="Kale V."/>
            <person name="Holt S."/>
            <person name="Cochrane G."/>
            <person name="Meng A."/>
            <person name="Brown T."/>
            <person name="Cohen L."/>
        </authorList>
    </citation>
    <scope>NUCLEOTIDE SEQUENCE</scope>
    <source>
        <strain evidence="1">CCMP494</strain>
    </source>
</reference>
<dbReference type="AlphaFoldDB" id="A0A7S0PUL1"/>
<sequence length="101" mass="11420">MFSSASRAPNLMHVRRCIGWNVKINHSSHLFEVNSTHHPKIFVRFLLSAKPFDFFICIQVLPIECKITCLGFLFGSRQDVIGDSYHAIIDASVVLLKNMGS</sequence>
<name>A0A7S0PUL1_MICPS</name>
<protein>
    <submittedName>
        <fullName evidence="1">Uncharacterized protein</fullName>
    </submittedName>
</protein>
<evidence type="ECO:0000313" key="1">
    <source>
        <dbReference type="EMBL" id="CAD8592228.1"/>
    </source>
</evidence>
<gene>
    <name evidence="1" type="ORF">MSP1404_LOCUS9632</name>
</gene>
<dbReference type="EMBL" id="HBEV01012384">
    <property type="protein sequence ID" value="CAD8592228.1"/>
    <property type="molecule type" value="Transcribed_RNA"/>
</dbReference>
<proteinExistence type="predicted"/>
<organism evidence="1">
    <name type="scientific">Micromonas pusilla</name>
    <name type="common">Picoplanktonic green alga</name>
    <name type="synonym">Chromulina pusilla</name>
    <dbReference type="NCBI Taxonomy" id="38833"/>
    <lineage>
        <taxon>Eukaryota</taxon>
        <taxon>Viridiplantae</taxon>
        <taxon>Chlorophyta</taxon>
        <taxon>Mamiellophyceae</taxon>
        <taxon>Mamiellales</taxon>
        <taxon>Mamiellaceae</taxon>
        <taxon>Micromonas</taxon>
    </lineage>
</organism>